<gene>
    <name evidence="7" type="ORF">LZ536_12935</name>
</gene>
<dbReference type="Gene3D" id="3.30.1150.10">
    <property type="match status" value="1"/>
</dbReference>
<evidence type="ECO:0000313" key="8">
    <source>
        <dbReference type="Proteomes" id="UP001165363"/>
    </source>
</evidence>
<dbReference type="Proteomes" id="UP001165363">
    <property type="component" value="Unassembled WGS sequence"/>
</dbReference>
<evidence type="ECO:0000256" key="2">
    <source>
        <dbReference type="ARBA" id="ARBA00022692"/>
    </source>
</evidence>
<protein>
    <submittedName>
        <fullName evidence="7">TonB family protein</fullName>
    </submittedName>
</protein>
<feature type="compositionally biased region" description="Gly residues" evidence="5">
    <location>
        <begin position="128"/>
        <end position="140"/>
    </location>
</feature>
<evidence type="ECO:0000256" key="3">
    <source>
        <dbReference type="ARBA" id="ARBA00022989"/>
    </source>
</evidence>
<evidence type="ECO:0000256" key="1">
    <source>
        <dbReference type="ARBA" id="ARBA00004167"/>
    </source>
</evidence>
<feature type="region of interest" description="Disordered" evidence="5">
    <location>
        <begin position="128"/>
        <end position="147"/>
    </location>
</feature>
<sequence length="232" mass="23630">MAGYRQSNPDRAKAAAAALVVHIAIGAAFLTGLVTHVSQRRSDVLETFDVTLPPPPPSVVEQKKSPAKGDPGEVGKKANPTPVVAPKPKIEVPATSPIVAAPVAGTGSAASAGAANAGTGTGAGGNGNGLGGGGNGGGGFTPAQKVTKIPDREYRRIREMSGMARGSVGLSIRVGADGVPSNCRIVRSSGHSGVDALMCQLTTTWVRFRPARDPQGHAVAQDITWYPDWSPR</sequence>
<organism evidence="7 8">
    <name type="scientific">Sphingomonas alba</name>
    <dbReference type="NCBI Taxonomy" id="2908208"/>
    <lineage>
        <taxon>Bacteria</taxon>
        <taxon>Pseudomonadati</taxon>
        <taxon>Pseudomonadota</taxon>
        <taxon>Alphaproteobacteria</taxon>
        <taxon>Sphingomonadales</taxon>
        <taxon>Sphingomonadaceae</taxon>
        <taxon>Sphingomonas</taxon>
    </lineage>
</organism>
<evidence type="ECO:0000256" key="4">
    <source>
        <dbReference type="ARBA" id="ARBA00023136"/>
    </source>
</evidence>
<feature type="transmembrane region" description="Helical" evidence="6">
    <location>
        <begin position="12"/>
        <end position="34"/>
    </location>
</feature>
<keyword evidence="3 6" id="KW-1133">Transmembrane helix</keyword>
<comment type="caution">
    <text evidence="7">The sequence shown here is derived from an EMBL/GenBank/DDBJ whole genome shotgun (WGS) entry which is preliminary data.</text>
</comment>
<dbReference type="RefSeq" id="WP_249849189.1">
    <property type="nucleotide sequence ID" value="NZ_JAMGBD010000002.1"/>
</dbReference>
<evidence type="ECO:0000256" key="5">
    <source>
        <dbReference type="SAM" id="MobiDB-lite"/>
    </source>
</evidence>
<proteinExistence type="predicted"/>
<dbReference type="EMBL" id="JAMGBD010000002">
    <property type="protein sequence ID" value="MCL6684797.1"/>
    <property type="molecule type" value="Genomic_DNA"/>
</dbReference>
<dbReference type="SUPFAM" id="SSF74653">
    <property type="entry name" value="TolA/TonB C-terminal domain"/>
    <property type="match status" value="1"/>
</dbReference>
<evidence type="ECO:0000256" key="6">
    <source>
        <dbReference type="SAM" id="Phobius"/>
    </source>
</evidence>
<dbReference type="InterPro" id="IPR006260">
    <property type="entry name" value="TonB/TolA_C"/>
</dbReference>
<evidence type="ECO:0000313" key="7">
    <source>
        <dbReference type="EMBL" id="MCL6684797.1"/>
    </source>
</evidence>
<name>A0ABT0RQ66_9SPHN</name>
<keyword evidence="2 6" id="KW-0812">Transmembrane</keyword>
<keyword evidence="4 6" id="KW-0472">Membrane</keyword>
<comment type="subcellular location">
    <subcellularLocation>
        <location evidence="1">Membrane</location>
        <topology evidence="1">Single-pass membrane protein</topology>
    </subcellularLocation>
</comment>
<feature type="region of interest" description="Disordered" evidence="5">
    <location>
        <begin position="48"/>
        <end position="88"/>
    </location>
</feature>
<accession>A0ABT0RQ66</accession>
<keyword evidence="8" id="KW-1185">Reference proteome</keyword>
<reference evidence="7" key="1">
    <citation type="submission" date="2022-05" db="EMBL/GenBank/DDBJ databases">
        <authorList>
            <person name="Jo J.-H."/>
            <person name="Im W.-T."/>
        </authorList>
    </citation>
    <scope>NUCLEOTIDE SEQUENCE</scope>
    <source>
        <strain evidence="7">SE158</strain>
    </source>
</reference>
<dbReference type="NCBIfam" id="TIGR01352">
    <property type="entry name" value="tonB_Cterm"/>
    <property type="match status" value="1"/>
</dbReference>